<protein>
    <recommendedName>
        <fullName evidence="1">Transposase zinc-ribbon domain-containing protein</fullName>
    </recommendedName>
</protein>
<comment type="caution">
    <text evidence="2">The sequence shown here is derived from an EMBL/GenBank/DDBJ whole genome shotgun (WGS) entry which is preliminary data.</text>
</comment>
<dbReference type="Proteomes" id="UP000003299">
    <property type="component" value="Unassembled WGS sequence"/>
</dbReference>
<name>F0BG51_9XANT</name>
<dbReference type="InterPro" id="IPR024442">
    <property type="entry name" value="Transposase_Zn_ribbon"/>
</dbReference>
<dbReference type="RefSeq" id="WP_005994452.1">
    <property type="nucleotide sequence ID" value="NZ_AEQV01000121.1"/>
</dbReference>
<evidence type="ECO:0000313" key="2">
    <source>
        <dbReference type="EMBL" id="EGD08504.1"/>
    </source>
</evidence>
<accession>F0BG51</accession>
<proteinExistence type="predicted"/>
<feature type="non-terminal residue" evidence="2">
    <location>
        <position position="113"/>
    </location>
</feature>
<gene>
    <name evidence="2" type="ORF">XVE_3215</name>
</gene>
<evidence type="ECO:0000313" key="3">
    <source>
        <dbReference type="Proteomes" id="UP000003299"/>
    </source>
</evidence>
<evidence type="ECO:0000259" key="1">
    <source>
        <dbReference type="Pfam" id="PF12760"/>
    </source>
</evidence>
<sequence length="113" mass="13456">MTEFVDRYGTEAKCYRALYRWRWPKGFRFPQCEGRARSRFRRGEQVYDQCRACPHQTTVRAGTLLQSSKLPLRLWMQAIYLLTSSKANLAALQLKRHLGVDYKAAWRMKHKIM</sequence>
<dbReference type="AlphaFoldDB" id="F0BG51"/>
<organism evidence="2 3">
    <name type="scientific">Xanthomonas vesicatoria ATCC 35937</name>
    <dbReference type="NCBI Taxonomy" id="925775"/>
    <lineage>
        <taxon>Bacteria</taxon>
        <taxon>Pseudomonadati</taxon>
        <taxon>Pseudomonadota</taxon>
        <taxon>Gammaproteobacteria</taxon>
        <taxon>Lysobacterales</taxon>
        <taxon>Lysobacteraceae</taxon>
        <taxon>Xanthomonas</taxon>
    </lineage>
</organism>
<reference evidence="2 3" key="1">
    <citation type="journal article" date="2011" name="BMC Genomics">
        <title>Comparative genomics reveals diversity among xanthomonads infecting tomato and pepper.</title>
        <authorList>
            <person name="Potnis N."/>
            <person name="Krasileva K."/>
            <person name="Chow V."/>
            <person name="Almeida N.F."/>
            <person name="Patil P.B."/>
            <person name="Ryan R.P."/>
            <person name="Sharlach M."/>
            <person name="Behlau F."/>
            <person name="Dow J.M."/>
            <person name="Momol M.T."/>
            <person name="White F.F."/>
            <person name="Preston J.F."/>
            <person name="Vinatzer B.A."/>
            <person name="Koebnik R."/>
            <person name="Setubal J.C."/>
            <person name="Norman D.J."/>
            <person name="Staskawicz B.J."/>
            <person name="Jones J.B."/>
        </authorList>
    </citation>
    <scope>NUCLEOTIDE SEQUENCE [LARGE SCALE GENOMIC DNA]</scope>
    <source>
        <strain evidence="2 3">ATCC 35937</strain>
    </source>
</reference>
<feature type="domain" description="Transposase zinc-ribbon" evidence="1">
    <location>
        <begin position="9"/>
        <end position="56"/>
    </location>
</feature>
<dbReference type="EMBL" id="AEQV01000121">
    <property type="protein sequence ID" value="EGD08504.1"/>
    <property type="molecule type" value="Genomic_DNA"/>
</dbReference>
<dbReference type="Pfam" id="PF12760">
    <property type="entry name" value="Zn_ribbon_IS1595"/>
    <property type="match status" value="1"/>
</dbReference>